<proteinExistence type="predicted"/>
<dbReference type="Proteomes" id="UP000617951">
    <property type="component" value="Unassembled WGS sequence"/>
</dbReference>
<dbReference type="RefSeq" id="WP_249280926.1">
    <property type="nucleotide sequence ID" value="NZ_JACRSS010000006.1"/>
</dbReference>
<feature type="chain" id="PRO_5038889212" evidence="1">
    <location>
        <begin position="24"/>
        <end position="474"/>
    </location>
</feature>
<gene>
    <name evidence="2" type="ORF">H8693_10435</name>
</gene>
<feature type="signal peptide" evidence="1">
    <location>
        <begin position="1"/>
        <end position="23"/>
    </location>
</feature>
<dbReference type="PROSITE" id="PS51257">
    <property type="entry name" value="PROKAR_LIPOPROTEIN"/>
    <property type="match status" value="1"/>
</dbReference>
<protein>
    <submittedName>
        <fullName evidence="2">Uncharacterized protein</fullName>
    </submittedName>
</protein>
<name>A0A926HXG3_9FIRM</name>
<comment type="caution">
    <text evidence="2">The sequence shown here is derived from an EMBL/GenBank/DDBJ whole genome shotgun (WGS) entry which is preliminary data.</text>
</comment>
<sequence>MFRKNMRFRLFVCFFALPLLLSACQPTPEEAVVSQKGDLTDKIAETADPGQAPTGVGSHYSLEKTFEQSGHTLIVDADITGGDESKMAVLTVAEKPFESGDSLKRIVEGAFPEYTVYNYTEVTKGELEYGIQEAELMIFRIKNNLHSLTGEPLKEGEEQVIYATDSLVGKVTDEMTDLEIMELYLEDLKRMQAEAPADDELPPADYMIHYPKGEEYAQGNFRLVNGDSALKMDVINIQEGERGGYFFVYNMMSDFSEEREIPSIATPISELKDPGELQRVQQLLQNIGIDYMELYEVYQGENACKYVFTRSYNGAQEDYVGEYLGLSVTDGDGVQVQRLWKPEYFTIIMNNGEIEDIYWKNPSQIVKVDNENVKILPWNEIQQIFEKQMEFLLTPSSEGGDSMFWWKPSDIKIERITLGLAKMLMKDSGEYKLIPVWNFFGRDNSNSDMEDAEEKCYVTINALDGTIMDRDVMY</sequence>
<evidence type="ECO:0000256" key="1">
    <source>
        <dbReference type="SAM" id="SignalP"/>
    </source>
</evidence>
<evidence type="ECO:0000313" key="2">
    <source>
        <dbReference type="EMBL" id="MBC8539343.1"/>
    </source>
</evidence>
<reference evidence="2" key="1">
    <citation type="submission" date="2020-08" db="EMBL/GenBank/DDBJ databases">
        <title>Genome public.</title>
        <authorList>
            <person name="Liu C."/>
            <person name="Sun Q."/>
        </authorList>
    </citation>
    <scope>NUCLEOTIDE SEQUENCE</scope>
    <source>
        <strain evidence="2">NSJ-63</strain>
    </source>
</reference>
<dbReference type="EMBL" id="JACRSS010000006">
    <property type="protein sequence ID" value="MBC8539343.1"/>
    <property type="molecule type" value="Genomic_DNA"/>
</dbReference>
<keyword evidence="3" id="KW-1185">Reference proteome</keyword>
<organism evidence="2 3">
    <name type="scientific">Guopingia tenuis</name>
    <dbReference type="NCBI Taxonomy" id="2763656"/>
    <lineage>
        <taxon>Bacteria</taxon>
        <taxon>Bacillati</taxon>
        <taxon>Bacillota</taxon>
        <taxon>Clostridia</taxon>
        <taxon>Christensenellales</taxon>
        <taxon>Christensenellaceae</taxon>
        <taxon>Guopingia</taxon>
    </lineage>
</organism>
<evidence type="ECO:0000313" key="3">
    <source>
        <dbReference type="Proteomes" id="UP000617951"/>
    </source>
</evidence>
<dbReference type="AlphaFoldDB" id="A0A926HXG3"/>
<accession>A0A926HXG3</accession>
<keyword evidence="1" id="KW-0732">Signal</keyword>
<dbReference type="Pfam" id="PF19499">
    <property type="entry name" value="DUF6034"/>
    <property type="match status" value="1"/>
</dbReference>
<dbReference type="InterPro" id="IPR046098">
    <property type="entry name" value="DUF6034"/>
</dbReference>